<comment type="caution">
    <text evidence="1">The sequence shown here is derived from an EMBL/GenBank/DDBJ whole genome shotgun (WGS) entry which is preliminary data.</text>
</comment>
<protein>
    <submittedName>
        <fullName evidence="1">Uncharacterized protein</fullName>
    </submittedName>
</protein>
<proteinExistence type="predicted"/>
<organism evidence="1 2">
    <name type="scientific">Actinoplanes sandaracinus</name>
    <dbReference type="NCBI Taxonomy" id="3045177"/>
    <lineage>
        <taxon>Bacteria</taxon>
        <taxon>Bacillati</taxon>
        <taxon>Actinomycetota</taxon>
        <taxon>Actinomycetes</taxon>
        <taxon>Micromonosporales</taxon>
        <taxon>Micromonosporaceae</taxon>
        <taxon>Actinoplanes</taxon>
    </lineage>
</organism>
<reference evidence="1 2" key="1">
    <citation type="submission" date="2023-05" db="EMBL/GenBank/DDBJ databases">
        <title>Actinoplanes sp. NEAU-A12 genome sequencing.</title>
        <authorList>
            <person name="Wang Z.-S."/>
        </authorList>
    </citation>
    <scope>NUCLEOTIDE SEQUENCE [LARGE SCALE GENOMIC DNA]</scope>
    <source>
        <strain evidence="1 2">NEAU-A12</strain>
    </source>
</reference>
<sequence>MFNRIRDYLNRPVSPAPNPLRVTVSDVDAQLAVLTSAPGWRRDDATRVRADRLLDVRDVLVSPFPRQRRPSAASFSRRA</sequence>
<dbReference type="EMBL" id="JASCTH010000001">
    <property type="protein sequence ID" value="MDI6097141.1"/>
    <property type="molecule type" value="Genomic_DNA"/>
</dbReference>
<evidence type="ECO:0000313" key="2">
    <source>
        <dbReference type="Proteomes" id="UP001241758"/>
    </source>
</evidence>
<gene>
    <name evidence="1" type="ORF">QLQ12_00775</name>
</gene>
<dbReference type="RefSeq" id="WP_282756367.1">
    <property type="nucleotide sequence ID" value="NZ_JASCTH010000001.1"/>
</dbReference>
<name>A0ABT6WBQ6_9ACTN</name>
<evidence type="ECO:0000313" key="1">
    <source>
        <dbReference type="EMBL" id="MDI6097141.1"/>
    </source>
</evidence>
<dbReference type="Proteomes" id="UP001241758">
    <property type="component" value="Unassembled WGS sequence"/>
</dbReference>
<keyword evidence="2" id="KW-1185">Reference proteome</keyword>
<accession>A0ABT6WBQ6</accession>